<organism evidence="3 4">
    <name type="scientific">Leptospira selangorensis</name>
    <dbReference type="NCBI Taxonomy" id="2484982"/>
    <lineage>
        <taxon>Bacteria</taxon>
        <taxon>Pseudomonadati</taxon>
        <taxon>Spirochaetota</taxon>
        <taxon>Spirochaetia</taxon>
        <taxon>Leptospirales</taxon>
        <taxon>Leptospiraceae</taxon>
        <taxon>Leptospira</taxon>
    </lineage>
</organism>
<dbReference type="Proteomes" id="UP000298057">
    <property type="component" value="Unassembled WGS sequence"/>
</dbReference>
<dbReference type="InterPro" id="IPR003961">
    <property type="entry name" value="FN3_dom"/>
</dbReference>
<evidence type="ECO:0000259" key="2">
    <source>
        <dbReference type="PROSITE" id="PS50853"/>
    </source>
</evidence>
<protein>
    <submittedName>
        <fullName evidence="3">Fibronectin type III</fullName>
    </submittedName>
</protein>
<gene>
    <name evidence="3" type="ORF">EHQ82_19245</name>
</gene>
<dbReference type="InterPro" id="IPR036116">
    <property type="entry name" value="FN3_sf"/>
</dbReference>
<dbReference type="SUPFAM" id="SSF49265">
    <property type="entry name" value="Fibronectin type III"/>
    <property type="match status" value="1"/>
</dbReference>
<reference evidence="4" key="1">
    <citation type="journal article" date="2019" name="PLoS Negl. Trop. Dis.">
        <title>Revisiting the worldwide diversity of Leptospira species in the environment.</title>
        <authorList>
            <person name="Vincent A.T."/>
            <person name="Schiettekatte O."/>
            <person name="Bourhy P."/>
            <person name="Veyrier F.J."/>
            <person name="Picardeau M."/>
        </authorList>
    </citation>
    <scope>NUCLEOTIDE SEQUENCE [LARGE SCALE GENOMIC DNA]</scope>
    <source>
        <strain evidence="4">201702406</strain>
    </source>
</reference>
<sequence length="263" mass="28207">LDAWEVDNGFNPNNPSSPNAALFPDSDGDGIPNVADHTPNGEYNPQIDSLTVIPNQARMYLDERITFSILATYLGNPRYVQSSFVTTGNALSGSPVGEFSNSVFQAIAPGIAGVQVTVGSFQATSTVTVIDTLPPNNITTLTATAMSTTRVRLRWQAPGNDGPYGKVSAYEIRRSNSNIDTDAKCSQASTIFHTLTPKNAGSVEIWDANGHSPSTTYFYCIRAYDHNGNRNEWVSSNVSATTYAVSDTIRPADVTTLTATVLT</sequence>
<accession>A0ABY2N0I0</accession>
<evidence type="ECO:0000313" key="4">
    <source>
        <dbReference type="Proteomes" id="UP000298057"/>
    </source>
</evidence>
<feature type="non-terminal residue" evidence="3">
    <location>
        <position position="1"/>
    </location>
</feature>
<keyword evidence="4" id="KW-1185">Reference proteome</keyword>
<dbReference type="CDD" id="cd00063">
    <property type="entry name" value="FN3"/>
    <property type="match status" value="1"/>
</dbReference>
<dbReference type="InterPro" id="IPR013783">
    <property type="entry name" value="Ig-like_fold"/>
</dbReference>
<comment type="caution">
    <text evidence="3">The sequence shown here is derived from an EMBL/GenBank/DDBJ whole genome shotgun (WGS) entry which is preliminary data.</text>
</comment>
<dbReference type="PROSITE" id="PS50853">
    <property type="entry name" value="FN3"/>
    <property type="match status" value="1"/>
</dbReference>
<feature type="domain" description="Fibronectin type-III" evidence="2">
    <location>
        <begin position="134"/>
        <end position="245"/>
    </location>
</feature>
<proteinExistence type="predicted"/>
<dbReference type="Gene3D" id="2.60.40.10">
    <property type="entry name" value="Immunoglobulins"/>
    <property type="match status" value="1"/>
</dbReference>
<dbReference type="EMBL" id="RQGU01000143">
    <property type="protein sequence ID" value="TGM13564.1"/>
    <property type="molecule type" value="Genomic_DNA"/>
</dbReference>
<evidence type="ECO:0000313" key="3">
    <source>
        <dbReference type="EMBL" id="TGM13564.1"/>
    </source>
</evidence>
<feature type="non-terminal residue" evidence="3">
    <location>
        <position position="263"/>
    </location>
</feature>
<evidence type="ECO:0000256" key="1">
    <source>
        <dbReference type="SAM" id="MobiDB-lite"/>
    </source>
</evidence>
<dbReference type="SMART" id="SM00060">
    <property type="entry name" value="FN3"/>
    <property type="match status" value="1"/>
</dbReference>
<name>A0ABY2N0I0_9LEPT</name>
<feature type="region of interest" description="Disordered" evidence="1">
    <location>
        <begin position="1"/>
        <end position="43"/>
    </location>
</feature>